<reference evidence="5" key="1">
    <citation type="submission" date="2011-03" db="EMBL/GenBank/DDBJ databases">
        <title>Draft genome sequence of Brevundimonas diminuta.</title>
        <authorList>
            <person name="Brown P.J.B."/>
            <person name="Buechlein A."/>
            <person name="Hemmerich C."/>
            <person name="Brun Y.V."/>
        </authorList>
    </citation>
    <scope>NUCLEOTIDE SEQUENCE [LARGE SCALE GENOMIC DNA]</scope>
    <source>
        <strain evidence="5">C19</strain>
    </source>
</reference>
<name>F4QM42_9CAUL</name>
<sequence length="1067" mass="109531">MRRHALLAATGLGLVLATPTFAATSISTATTAPMATSTTGDTTVTSDGSITLTQGTAITLDSDNVLDFEGTIDMTESASDSTGLWITDVPGRTQTLTIDGDISVTDDFDAEDSNDDDVTDAPFAEGTGRYGIRSTGASPFTGDVSVSSTSAISVQGNQSYGIRFENGIDGDVTFDGSLSLIGDQSTGIALDQGVTGNVYLSGSVGAYGKDSSAITLNGDIGGSLILDGTYTGAAYSLTYRPDQDIIDGLDPALNLLQSGPLVSVSGNVANGILFGAAPTSEDDDNTDEDGDGLTDSDQSTASLVLYGGAPAFRLGSADQDIAIGGVSYTDTAIDPSDVNYGLLVRGSIAGYGIFDGVASKAVQIGGMGHAVTIDNGIGVDGSLASYAYAADSTALSLESGTATPRLDITGSILGSTATVTTSDEIDGEDVYTTVGGGKTARAVAIASGADLPILTVAEGASISATATGSTANATAIEDRSNTLTRIDTSGGISASVTATDDNGDDTADSLTGSAIAIDTRTNTVGLALTQTDNAPEDDDIAAPYIYGRILLGSGHDAVSSSGGLIYGDIDFGAGTGSLILSDEATYAGSLTSSGGIAMALTGGSAAVLYSGTHLNLNSLYVDSDSTLGLTLDSDNPATAPLINSGASVFDDGATLNLSLDKLVTTPTQFRLLTSASIDLGDIESSTRDGYVPYLYHADLELNDAATELSANFRLKTQAEAGYSDNQYTALMPVLSALGADTGGQVALLSETDKAGFDQVYNQYLPDYSGENLLSLSLGSQSVNRSLGALTVIPDNDGGQYWLQQYGYSTSRDTGDTAGFNAATINFAGGRERELYGNQMVGVYLSLTASTPEDAYAIYNEASAASDLTLGGYWRLRMGAMKAWAHAGAGYVQLESTRNLLNTYAIHTSKARWTGWSQSAGAGISYGIKAGGLVFTPEWTADFYGLSENGRSESGGGDSFDLTIGARDGHLLSTTAQLRAGTGSGMFRPEIWLGYRQNISANLSETVANFAGGDRFALSAGNLEGGGPVAGFRIAHDSDYSHIGIEAQYEKLEAYDNASIALRTRFQF</sequence>
<keyword evidence="2" id="KW-0732">Signal</keyword>
<feature type="compositionally biased region" description="Acidic residues" evidence="1">
    <location>
        <begin position="280"/>
        <end position="294"/>
    </location>
</feature>
<dbReference type="AlphaFoldDB" id="F4QM42"/>
<gene>
    <name evidence="4" type="ORF">ABI_20550</name>
</gene>
<dbReference type="SUPFAM" id="SSF103515">
    <property type="entry name" value="Autotransporter"/>
    <property type="match status" value="1"/>
</dbReference>
<evidence type="ECO:0000313" key="4">
    <source>
        <dbReference type="EMBL" id="EGF93614.1"/>
    </source>
</evidence>
<evidence type="ECO:0000259" key="3">
    <source>
        <dbReference type="PROSITE" id="PS51208"/>
    </source>
</evidence>
<dbReference type="OrthoDB" id="7613961at2"/>
<feature type="signal peptide" evidence="2">
    <location>
        <begin position="1"/>
        <end position="22"/>
    </location>
</feature>
<dbReference type="InterPro" id="IPR005546">
    <property type="entry name" value="Autotransporte_beta"/>
</dbReference>
<dbReference type="EMBL" id="GL883077">
    <property type="protein sequence ID" value="EGF93614.1"/>
    <property type="molecule type" value="Genomic_DNA"/>
</dbReference>
<dbReference type="STRING" id="715226.ABI_20550"/>
<accession>F4QM42</accession>
<dbReference type="PROSITE" id="PS51208">
    <property type="entry name" value="AUTOTRANSPORTER"/>
    <property type="match status" value="1"/>
</dbReference>
<feature type="domain" description="Autotransporter" evidence="3">
    <location>
        <begin position="793"/>
        <end position="1067"/>
    </location>
</feature>
<dbReference type="RefSeq" id="WP_006272814.1">
    <property type="nucleotide sequence ID" value="NZ_GL883077.1"/>
</dbReference>
<keyword evidence="5" id="KW-1185">Reference proteome</keyword>
<feature type="chain" id="PRO_5003320323" evidence="2">
    <location>
        <begin position="23"/>
        <end position="1067"/>
    </location>
</feature>
<proteinExistence type="predicted"/>
<dbReference type="Proteomes" id="UP000006512">
    <property type="component" value="Unassembled WGS sequence"/>
</dbReference>
<feature type="region of interest" description="Disordered" evidence="1">
    <location>
        <begin position="276"/>
        <end position="298"/>
    </location>
</feature>
<dbReference type="InterPro" id="IPR036709">
    <property type="entry name" value="Autotransporte_beta_dom_sf"/>
</dbReference>
<evidence type="ECO:0000313" key="5">
    <source>
        <dbReference type="Proteomes" id="UP000006512"/>
    </source>
</evidence>
<dbReference type="HOGENOM" id="CLU_010547_0_0_5"/>
<evidence type="ECO:0000256" key="2">
    <source>
        <dbReference type="SAM" id="SignalP"/>
    </source>
</evidence>
<evidence type="ECO:0000256" key="1">
    <source>
        <dbReference type="SAM" id="MobiDB-lite"/>
    </source>
</evidence>
<protein>
    <submittedName>
        <fullName evidence="4">Outer membrane autotransporter barrel domain-containing protein</fullName>
    </submittedName>
</protein>
<organism evidence="4 5">
    <name type="scientific">Asticcacaulis biprosthecium C19</name>
    <dbReference type="NCBI Taxonomy" id="715226"/>
    <lineage>
        <taxon>Bacteria</taxon>
        <taxon>Pseudomonadati</taxon>
        <taxon>Pseudomonadota</taxon>
        <taxon>Alphaproteobacteria</taxon>
        <taxon>Caulobacterales</taxon>
        <taxon>Caulobacteraceae</taxon>
        <taxon>Asticcacaulis</taxon>
    </lineage>
</organism>
<dbReference type="eggNOG" id="COG4625">
    <property type="taxonomic scope" value="Bacteria"/>
</dbReference>